<accession>M9LTZ9</accession>
<keyword evidence="2" id="KW-0812">Transmembrane</keyword>
<name>M9LTZ9_PSEA3</name>
<dbReference type="AlphaFoldDB" id="M9LTZ9"/>
<reference evidence="4" key="1">
    <citation type="journal article" date="2013" name="Genome Announc.">
        <title>Genome sequence of the basidiomycetous yeast Pseudozyma antarctica T-34, a producer of the glycolipid biosurfactants mannosylerythritol lipids.</title>
        <authorList>
            <person name="Morita T."/>
            <person name="Koike H."/>
            <person name="Koyama Y."/>
            <person name="Hagiwara H."/>
            <person name="Ito E."/>
            <person name="Fukuoka T."/>
            <person name="Imura T."/>
            <person name="Machida M."/>
            <person name="Kitamoto D."/>
        </authorList>
    </citation>
    <scope>NUCLEOTIDE SEQUENCE [LARGE SCALE GENOMIC DNA]</scope>
    <source>
        <strain evidence="4">T-34</strain>
    </source>
</reference>
<proteinExistence type="predicted"/>
<gene>
    <name evidence="3" type="ORF">PANT_7c00108</name>
</gene>
<dbReference type="EMBL" id="DF196773">
    <property type="protein sequence ID" value="GAC72449.1"/>
    <property type="molecule type" value="Genomic_DNA"/>
</dbReference>
<feature type="compositionally biased region" description="Basic and acidic residues" evidence="1">
    <location>
        <begin position="1"/>
        <end position="12"/>
    </location>
</feature>
<feature type="compositionally biased region" description="Basic and acidic residues" evidence="1">
    <location>
        <begin position="37"/>
        <end position="47"/>
    </location>
</feature>
<evidence type="ECO:0000313" key="3">
    <source>
        <dbReference type="EMBL" id="GAC72449.1"/>
    </source>
</evidence>
<feature type="transmembrane region" description="Helical" evidence="2">
    <location>
        <begin position="134"/>
        <end position="156"/>
    </location>
</feature>
<dbReference type="OrthoDB" id="2556187at2759"/>
<evidence type="ECO:0000256" key="1">
    <source>
        <dbReference type="SAM" id="MobiDB-lite"/>
    </source>
</evidence>
<organism evidence="3 4">
    <name type="scientific">Pseudozyma antarctica (strain T-34)</name>
    <name type="common">Yeast</name>
    <name type="synonym">Candida antarctica</name>
    <dbReference type="NCBI Taxonomy" id="1151754"/>
    <lineage>
        <taxon>Eukaryota</taxon>
        <taxon>Fungi</taxon>
        <taxon>Dikarya</taxon>
        <taxon>Basidiomycota</taxon>
        <taxon>Ustilaginomycotina</taxon>
        <taxon>Ustilaginomycetes</taxon>
        <taxon>Ustilaginales</taxon>
        <taxon>Ustilaginaceae</taxon>
        <taxon>Moesziomyces</taxon>
    </lineage>
</organism>
<evidence type="ECO:0000313" key="4">
    <source>
        <dbReference type="Proteomes" id="UP000011976"/>
    </source>
</evidence>
<feature type="compositionally biased region" description="Low complexity" evidence="1">
    <location>
        <begin position="57"/>
        <end position="78"/>
    </location>
</feature>
<keyword evidence="2" id="KW-1133">Transmembrane helix</keyword>
<keyword evidence="2" id="KW-0472">Membrane</keyword>
<evidence type="ECO:0000256" key="2">
    <source>
        <dbReference type="SAM" id="Phobius"/>
    </source>
</evidence>
<dbReference type="Proteomes" id="UP000011976">
    <property type="component" value="Unassembled WGS sequence"/>
</dbReference>
<feature type="compositionally biased region" description="Basic residues" evidence="1">
    <location>
        <begin position="25"/>
        <end position="36"/>
    </location>
</feature>
<feature type="compositionally biased region" description="Polar residues" evidence="1">
    <location>
        <begin position="387"/>
        <end position="398"/>
    </location>
</feature>
<feature type="region of interest" description="Disordered" evidence="1">
    <location>
        <begin position="1"/>
        <end position="110"/>
    </location>
</feature>
<protein>
    <submittedName>
        <fullName evidence="3">Uncharacterized protein</fullName>
    </submittedName>
</protein>
<sequence length="565" mass="60868">MRKFSFKSEPRLRHYKRQDDEGDQKHHKKKHGKHPKANKDDGTKVKDSSQSGDARDPSAQSPDAPSAAKAPQPASPESSVPPSPPTQGESAALAGSSAPTNGDGQRTILPAPAVDNDVRSAQASSAGTGLSVEVLSAAISGGVVLLLVLLGVIVLWRKRRRNAVQKAGSAPDLRLKIGPPEIPGEKSVNDTAHAMDRGTRQLSQTSLQHGHVSLPMAHAQQSEFTLVDGERSKWPACNDSAAQLQRSDSCRSELQQESLSGRPELLPENGWDNIRAASPYDGDEKEIDRCLSYYMKRSTRVSLPPVELAELAEGGEPSMLEDNTSSLPPSPVVNRMSTRKSFVFPKTAGLLAKIRKSQIRLNNEALAIGSHNDHPLPVTGFSLDHGNGSSRLMSSTMPDSVAPTRGSEEHESTFESLSLGRAGPDIPSHWRSSTRLRRSFAGDRDGNAAIDSSPSLSEPHPAFEYNDSYENHTPAAHGSPWLGVGLGDGYDCYSATWQDRSPCRSSALSPRRSMTSTVRQRSATFSQCAPSRSPLFQENDADGAHAASPISARHLSQEANDVIRF</sequence>
<feature type="region of interest" description="Disordered" evidence="1">
    <location>
        <begin position="387"/>
        <end position="469"/>
    </location>
</feature>